<accession>A0A3E0HTX2</accession>
<dbReference type="EMBL" id="QUNO01000004">
    <property type="protein sequence ID" value="REH49859.1"/>
    <property type="molecule type" value="Genomic_DNA"/>
</dbReference>
<comment type="caution">
    <text evidence="2">The sequence shown here is derived from an EMBL/GenBank/DDBJ whole genome shotgun (WGS) entry which is preliminary data.</text>
</comment>
<organism evidence="2 3">
    <name type="scientific">Kutzneria buriramensis</name>
    <dbReference type="NCBI Taxonomy" id="1045776"/>
    <lineage>
        <taxon>Bacteria</taxon>
        <taxon>Bacillati</taxon>
        <taxon>Actinomycetota</taxon>
        <taxon>Actinomycetes</taxon>
        <taxon>Pseudonocardiales</taxon>
        <taxon>Pseudonocardiaceae</taxon>
        <taxon>Kutzneria</taxon>
    </lineage>
</organism>
<evidence type="ECO:0000313" key="2">
    <source>
        <dbReference type="EMBL" id="REH49859.1"/>
    </source>
</evidence>
<keyword evidence="1" id="KW-0472">Membrane</keyword>
<dbReference type="AlphaFoldDB" id="A0A3E0HTX2"/>
<proteinExistence type="predicted"/>
<name>A0A3E0HTX2_9PSEU</name>
<dbReference type="RefSeq" id="WP_246014985.1">
    <property type="nucleotide sequence ID" value="NZ_CP144375.1"/>
</dbReference>
<protein>
    <submittedName>
        <fullName evidence="2">SdpI/YhfL family protein</fullName>
    </submittedName>
</protein>
<feature type="transmembrane region" description="Helical" evidence="1">
    <location>
        <begin position="82"/>
        <end position="102"/>
    </location>
</feature>
<keyword evidence="1" id="KW-1133">Transmembrane helix</keyword>
<dbReference type="Pfam" id="PF13630">
    <property type="entry name" value="SdpI"/>
    <property type="match status" value="1"/>
</dbReference>
<keyword evidence="1" id="KW-0812">Transmembrane</keyword>
<reference evidence="2 3" key="1">
    <citation type="submission" date="2018-08" db="EMBL/GenBank/DDBJ databases">
        <title>Genomic Encyclopedia of Archaeal and Bacterial Type Strains, Phase II (KMG-II): from individual species to whole genera.</title>
        <authorList>
            <person name="Goeker M."/>
        </authorList>
    </citation>
    <scope>NUCLEOTIDE SEQUENCE [LARGE SCALE GENOMIC DNA]</scope>
    <source>
        <strain evidence="2 3">DSM 45791</strain>
    </source>
</reference>
<dbReference type="Proteomes" id="UP000256269">
    <property type="component" value="Unassembled WGS sequence"/>
</dbReference>
<evidence type="ECO:0000256" key="1">
    <source>
        <dbReference type="SAM" id="Phobius"/>
    </source>
</evidence>
<feature type="transmembrane region" description="Helical" evidence="1">
    <location>
        <begin position="6"/>
        <end position="27"/>
    </location>
</feature>
<keyword evidence="3" id="KW-1185">Reference proteome</keyword>
<feature type="transmembrane region" description="Helical" evidence="1">
    <location>
        <begin position="53"/>
        <end position="76"/>
    </location>
</feature>
<evidence type="ECO:0000313" key="3">
    <source>
        <dbReference type="Proteomes" id="UP000256269"/>
    </source>
</evidence>
<gene>
    <name evidence="2" type="ORF">BCF44_104122</name>
</gene>
<sequence length="135" mass="13360">MNLAVTTVSVVVLLVGMSFGVIGGLGLRGTLRRNRFFGVRTEAAMRSDEAFTLANRVAGLPTLVAGLAGVIGAATSLALRDAILPLGVGVVGMLAIVLAGAATGNKAAEALPEPEPTLPAGCAGCACGGCSLVKR</sequence>
<dbReference type="InterPro" id="IPR025962">
    <property type="entry name" value="SdpI/YhfL"/>
</dbReference>